<evidence type="ECO:0000313" key="4">
    <source>
        <dbReference type="Proteomes" id="UP000518266"/>
    </source>
</evidence>
<gene>
    <name evidence="3" type="ORF">F7725_002734</name>
</gene>
<organism evidence="3 4">
    <name type="scientific">Dissostichus mawsoni</name>
    <name type="common">Antarctic cod</name>
    <dbReference type="NCBI Taxonomy" id="36200"/>
    <lineage>
        <taxon>Eukaryota</taxon>
        <taxon>Metazoa</taxon>
        <taxon>Chordata</taxon>
        <taxon>Craniata</taxon>
        <taxon>Vertebrata</taxon>
        <taxon>Euteleostomi</taxon>
        <taxon>Actinopterygii</taxon>
        <taxon>Neopterygii</taxon>
        <taxon>Teleostei</taxon>
        <taxon>Neoteleostei</taxon>
        <taxon>Acanthomorphata</taxon>
        <taxon>Eupercaria</taxon>
        <taxon>Perciformes</taxon>
        <taxon>Notothenioidei</taxon>
        <taxon>Nototheniidae</taxon>
        <taxon>Dissostichus</taxon>
    </lineage>
</organism>
<feature type="compositionally biased region" description="Basic and acidic residues" evidence="1">
    <location>
        <begin position="179"/>
        <end position="189"/>
    </location>
</feature>
<feature type="region of interest" description="Disordered" evidence="1">
    <location>
        <begin position="118"/>
        <end position="191"/>
    </location>
</feature>
<dbReference type="OrthoDB" id="8952792at2759"/>
<evidence type="ECO:0000313" key="3">
    <source>
        <dbReference type="EMBL" id="KAF3845656.1"/>
    </source>
</evidence>
<dbReference type="InterPro" id="IPR057811">
    <property type="entry name" value="RBD_ZCCHC3_2nd"/>
</dbReference>
<dbReference type="Pfam" id="PF23058">
    <property type="entry name" value="RBD_ZCCHC3_2nd"/>
    <property type="match status" value="1"/>
</dbReference>
<dbReference type="AlphaFoldDB" id="A0A7J5Y879"/>
<name>A0A7J5Y879_DISMA</name>
<dbReference type="EMBL" id="JAAKFY010000014">
    <property type="protein sequence ID" value="KAF3845656.1"/>
    <property type="molecule type" value="Genomic_DNA"/>
</dbReference>
<evidence type="ECO:0000256" key="1">
    <source>
        <dbReference type="SAM" id="MobiDB-lite"/>
    </source>
</evidence>
<proteinExistence type="predicted"/>
<reference evidence="3 4" key="1">
    <citation type="submission" date="2020-03" db="EMBL/GenBank/DDBJ databases">
        <title>Dissostichus mawsoni Genome sequencing and assembly.</title>
        <authorList>
            <person name="Park H."/>
        </authorList>
    </citation>
    <scope>NUCLEOTIDE SEQUENCE [LARGE SCALE GENOMIC DNA]</scope>
    <source>
        <strain evidence="3">DM0001</strain>
        <tissue evidence="3">Muscle</tissue>
    </source>
</reference>
<comment type="caution">
    <text evidence="3">The sequence shown here is derived from an EMBL/GenBank/DDBJ whole genome shotgun (WGS) entry which is preliminary data.</text>
</comment>
<accession>A0A7J5Y879</accession>
<dbReference type="PANTHER" id="PTHR46486">
    <property type="entry name" value="CCHC-TYPE DOMAIN-CONTAINING PROTEIN"/>
    <property type="match status" value="1"/>
</dbReference>
<sequence length="287" mass="30882">MGFWTGRRQFQVLLKSEPEGVGGLKHPPASFSLGGDRGYLFYPRQPAFCRGAGNQATWREGALAPAAGFVAKGVMKLNTALCPRPAMAAVGPITSTVAVLGVGGRPSGRYAYGEHGETATVEQGPGGGPGTDSVSQGLAGNKDSPVGGEVGVKPGARKGSQAFGTEVSADNGDSTQVGDSKRPKTEGMRRKFTVSTLKLTPNSNILNLIKDNTKRWMNRNMDILKEHYNDLLHDLSLNLPPFRRDAYNRAINWARQRYHSKLTRSSISAWHSLLHTSDPHPPTYPSS</sequence>
<evidence type="ECO:0000259" key="2">
    <source>
        <dbReference type="Pfam" id="PF23058"/>
    </source>
</evidence>
<feature type="domain" description="Zinc finger CCHC" evidence="2">
    <location>
        <begin position="2"/>
        <end position="42"/>
    </location>
</feature>
<dbReference type="Proteomes" id="UP000518266">
    <property type="component" value="Unassembled WGS sequence"/>
</dbReference>
<protein>
    <recommendedName>
        <fullName evidence="2">Zinc finger CCHC domain-containing protein</fullName>
    </recommendedName>
</protein>
<keyword evidence="4" id="KW-1185">Reference proteome</keyword>
<dbReference type="PANTHER" id="PTHR46486:SF1">
    <property type="entry name" value="CCHC-TYPE DOMAIN-CONTAINING PROTEIN"/>
    <property type="match status" value="1"/>
</dbReference>